<evidence type="ECO:0000313" key="9">
    <source>
        <dbReference type="EMBL" id="CAB5023736.1"/>
    </source>
</evidence>
<dbReference type="InterPro" id="IPR003593">
    <property type="entry name" value="AAA+_ATPase"/>
</dbReference>
<evidence type="ECO:0000256" key="3">
    <source>
        <dbReference type="ARBA" id="ARBA00022741"/>
    </source>
</evidence>
<evidence type="ECO:0000313" key="8">
    <source>
        <dbReference type="EMBL" id="CAB4899534.1"/>
    </source>
</evidence>
<dbReference type="PANTHER" id="PTHR43790">
    <property type="entry name" value="CARBOHYDRATE TRANSPORT ATP-BINDING PROTEIN MG119-RELATED"/>
    <property type="match status" value="1"/>
</dbReference>
<dbReference type="PANTHER" id="PTHR43790:SF9">
    <property type="entry name" value="GALACTOFURANOSE TRANSPORTER ATP-BINDING PROTEIN YTFR"/>
    <property type="match status" value="1"/>
</dbReference>
<dbReference type="GO" id="GO:0005524">
    <property type="term" value="F:ATP binding"/>
    <property type="evidence" value="ECO:0007669"/>
    <property type="project" value="UniProtKB-KW"/>
</dbReference>
<dbReference type="InterPro" id="IPR003439">
    <property type="entry name" value="ABC_transporter-like_ATP-bd"/>
</dbReference>
<dbReference type="PROSITE" id="PS50893">
    <property type="entry name" value="ABC_TRANSPORTER_2"/>
    <property type="match status" value="2"/>
</dbReference>
<evidence type="ECO:0000256" key="4">
    <source>
        <dbReference type="ARBA" id="ARBA00022840"/>
    </source>
</evidence>
<dbReference type="SUPFAM" id="SSF52540">
    <property type="entry name" value="P-loop containing nucleoside triphosphate hydrolases"/>
    <property type="match status" value="2"/>
</dbReference>
<keyword evidence="1" id="KW-0813">Transport</keyword>
<reference evidence="7" key="1">
    <citation type="submission" date="2020-05" db="EMBL/GenBank/DDBJ databases">
        <authorList>
            <person name="Chiriac C."/>
            <person name="Salcher M."/>
            <person name="Ghai R."/>
            <person name="Kavagutti S V."/>
        </authorList>
    </citation>
    <scope>NUCLEOTIDE SEQUENCE</scope>
</reference>
<evidence type="ECO:0000313" key="6">
    <source>
        <dbReference type="EMBL" id="CAB4540514.1"/>
    </source>
</evidence>
<dbReference type="CDD" id="cd03215">
    <property type="entry name" value="ABC_Carb_Monos_II"/>
    <property type="match status" value="1"/>
</dbReference>
<protein>
    <submittedName>
        <fullName evidence="7">Unannotated protein</fullName>
    </submittedName>
</protein>
<keyword evidence="4" id="KW-0067">ATP-binding</keyword>
<feature type="domain" description="ABC transporter" evidence="5">
    <location>
        <begin position="261"/>
        <end position="500"/>
    </location>
</feature>
<dbReference type="EMBL" id="CAFBME010000087">
    <property type="protein sequence ID" value="CAB4899534.1"/>
    <property type="molecule type" value="Genomic_DNA"/>
</dbReference>
<keyword evidence="2" id="KW-0677">Repeat</keyword>
<evidence type="ECO:0000256" key="1">
    <source>
        <dbReference type="ARBA" id="ARBA00022448"/>
    </source>
</evidence>
<dbReference type="EMBL" id="CAFBPI010000101">
    <property type="protein sequence ID" value="CAB5023736.1"/>
    <property type="molecule type" value="Genomic_DNA"/>
</dbReference>
<proteinExistence type="predicted"/>
<organism evidence="7">
    <name type="scientific">freshwater metagenome</name>
    <dbReference type="NCBI Taxonomy" id="449393"/>
    <lineage>
        <taxon>unclassified sequences</taxon>
        <taxon>metagenomes</taxon>
        <taxon>ecological metagenomes</taxon>
    </lineage>
</organism>
<dbReference type="EMBL" id="CAEZSC010000071">
    <property type="protein sequence ID" value="CAB4540514.1"/>
    <property type="molecule type" value="Genomic_DNA"/>
</dbReference>
<sequence>MGNSYPHGVISVRSLSKRYGGVQALNSLDLDLERNIVHAIVGENGAGKSTFMKILSGGVTPDSGTITIDEVSYPEITVALAKKLGIGIMYQELRLFQHRDVLTNLFPDREILRGPFINRKKMEEIARPVLQSIGLDVDLYSTLGDLAISDQQLIELARVIIEKPKLLILDEPTSALNARESDRLLELVRQLPSQGTTVLYVSHRLDEVFSVANQISVMRNGSLVFSRPTTELSRADVIAGIVGEEKSERMNRATKKSVGGSAGANVLEVTNLRNFGQINDVSLTVRAGEIVGVAGLIGSGADELLETLFGAKEKAGGNVIVEGKSQRTLSPQNSVRDRVALVPADRKRVGLMMERSVSDNFSHVAVGGHTHGTTLISRSGLAERAQRLVERFGVKTENVNISVGNLSGGNQQKVVIGKWLEINPGLVLLDDPTRGVDIGAKSELFSLIREIADSGKGVLFRSTEIAELTSICDRIYVIKNGISTQEVSDVDEAELIKLINE</sequence>
<dbReference type="Pfam" id="PF00005">
    <property type="entry name" value="ABC_tran"/>
    <property type="match status" value="2"/>
</dbReference>
<name>A0A6J6SAA1_9ZZZZ</name>
<dbReference type="CDD" id="cd03216">
    <property type="entry name" value="ABC_Carb_Monos_I"/>
    <property type="match status" value="1"/>
</dbReference>
<dbReference type="AlphaFoldDB" id="A0A6J6SAA1"/>
<dbReference type="InterPro" id="IPR017871">
    <property type="entry name" value="ABC_transporter-like_CS"/>
</dbReference>
<dbReference type="SMART" id="SM00382">
    <property type="entry name" value="AAA"/>
    <property type="match status" value="2"/>
</dbReference>
<gene>
    <name evidence="6" type="ORF">UFOPK1380_01022</name>
    <name evidence="7" type="ORF">UFOPK2689_01207</name>
    <name evidence="8" type="ORF">UFOPK3555_00829</name>
    <name evidence="9" type="ORF">UFOPK4095_01158</name>
</gene>
<evidence type="ECO:0000313" key="7">
    <source>
        <dbReference type="EMBL" id="CAB4731535.1"/>
    </source>
</evidence>
<evidence type="ECO:0000259" key="5">
    <source>
        <dbReference type="PROSITE" id="PS50893"/>
    </source>
</evidence>
<accession>A0A6J6SAA1</accession>
<evidence type="ECO:0000256" key="2">
    <source>
        <dbReference type="ARBA" id="ARBA00022737"/>
    </source>
</evidence>
<keyword evidence="3" id="KW-0547">Nucleotide-binding</keyword>
<dbReference type="InterPro" id="IPR050107">
    <property type="entry name" value="ABC_carbohydrate_import_ATPase"/>
</dbReference>
<feature type="domain" description="ABC transporter" evidence="5">
    <location>
        <begin position="10"/>
        <end position="245"/>
    </location>
</feature>
<dbReference type="PROSITE" id="PS00211">
    <property type="entry name" value="ABC_TRANSPORTER_1"/>
    <property type="match status" value="1"/>
</dbReference>
<dbReference type="Gene3D" id="3.40.50.300">
    <property type="entry name" value="P-loop containing nucleotide triphosphate hydrolases"/>
    <property type="match status" value="2"/>
</dbReference>
<dbReference type="GO" id="GO:0016887">
    <property type="term" value="F:ATP hydrolysis activity"/>
    <property type="evidence" value="ECO:0007669"/>
    <property type="project" value="InterPro"/>
</dbReference>
<dbReference type="InterPro" id="IPR027417">
    <property type="entry name" value="P-loop_NTPase"/>
</dbReference>
<dbReference type="EMBL" id="CAEZYL010000113">
    <property type="protein sequence ID" value="CAB4731535.1"/>
    <property type="molecule type" value="Genomic_DNA"/>
</dbReference>